<feature type="transmembrane region" description="Helical" evidence="1">
    <location>
        <begin position="12"/>
        <end position="31"/>
    </location>
</feature>
<keyword evidence="1" id="KW-0812">Transmembrane</keyword>
<sequence>MTNKIKENIIIFWGGLAICLYIANSFEWIDINQWLQQTINYKCTFEEVTRKFIPILLTILVLIGIAKIIIVSFQLGQLSIPSARCSGRQEVKLLPSLPIDEQPCSEPHKDNFTSIRIPSTNERMQHIRDRHLQEQIALRQQILNSIHDYLFHILPPYMKDEDIESLFQNVNLWQYSQETPLSPTITNGKLSTLDLRHLAWNVGERLKWAGEKRALFIKQSFPNEFRDSDISSIRRNLRQQGDCIIKIDVPDKHDYEFHQFEV</sequence>
<evidence type="ECO:0000313" key="3">
    <source>
        <dbReference type="Proteomes" id="UP000236735"/>
    </source>
</evidence>
<dbReference type="EMBL" id="FNUV01000005">
    <property type="protein sequence ID" value="SEF93426.1"/>
    <property type="molecule type" value="Genomic_DNA"/>
</dbReference>
<dbReference type="Proteomes" id="UP000236735">
    <property type="component" value="Unassembled WGS sequence"/>
</dbReference>
<keyword evidence="1" id="KW-1133">Transmembrane helix</keyword>
<feature type="transmembrane region" description="Helical" evidence="1">
    <location>
        <begin position="52"/>
        <end position="75"/>
    </location>
</feature>
<keyword evidence="1" id="KW-0472">Membrane</keyword>
<name>A0A1H5W2H5_XYLRU</name>
<proteinExistence type="predicted"/>
<evidence type="ECO:0000313" key="2">
    <source>
        <dbReference type="EMBL" id="SEF93426.1"/>
    </source>
</evidence>
<dbReference type="AlphaFoldDB" id="A0A1H5W2H5"/>
<protein>
    <submittedName>
        <fullName evidence="2">Uncharacterized protein</fullName>
    </submittedName>
</protein>
<accession>A0A1H5W2H5</accession>
<gene>
    <name evidence="2" type="ORF">SAMN05216354_2186</name>
</gene>
<reference evidence="2 3" key="1">
    <citation type="submission" date="2016-10" db="EMBL/GenBank/DDBJ databases">
        <authorList>
            <person name="de Groot N.N."/>
        </authorList>
    </citation>
    <scope>NUCLEOTIDE SEQUENCE [LARGE SCALE GENOMIC DNA]</scope>
    <source>
        <strain evidence="2 3">AR32</strain>
    </source>
</reference>
<evidence type="ECO:0000256" key="1">
    <source>
        <dbReference type="SAM" id="Phobius"/>
    </source>
</evidence>
<organism evidence="2 3">
    <name type="scientific">Xylanibacter ruminicola</name>
    <name type="common">Prevotella ruminicola</name>
    <dbReference type="NCBI Taxonomy" id="839"/>
    <lineage>
        <taxon>Bacteria</taxon>
        <taxon>Pseudomonadati</taxon>
        <taxon>Bacteroidota</taxon>
        <taxon>Bacteroidia</taxon>
        <taxon>Bacteroidales</taxon>
        <taxon>Prevotellaceae</taxon>
        <taxon>Xylanibacter</taxon>
    </lineage>
</organism>